<gene>
    <name evidence="3" type="ORF">FPZ08_07060</name>
</gene>
<protein>
    <submittedName>
        <fullName evidence="3">Phage major capsid protein</fullName>
    </submittedName>
</protein>
<dbReference type="Pfam" id="PF05065">
    <property type="entry name" value="Phage_capsid"/>
    <property type="match status" value="1"/>
</dbReference>
<comment type="subcellular location">
    <subcellularLocation>
        <location evidence="1">Virion</location>
    </subcellularLocation>
</comment>
<dbReference type="SUPFAM" id="SSF56563">
    <property type="entry name" value="Major capsid protein gp5"/>
    <property type="match status" value="1"/>
</dbReference>
<dbReference type="InterPro" id="IPR024455">
    <property type="entry name" value="Phage_capsid"/>
</dbReference>
<sequence length="458" mass="47957">MSKISEQITAFEQKRASLVAANETIMNKAAEDGSTLDKEQKETFDGNEADIVEIDDHLKRLRAMEKANASTAKPVDGTTLKSGNESRDLANPIVLKRGDKDEAFEGQNYTRMVIAKTLARIDDVSAVGVAHKRWGQQNPQLVESIKAAVAGGGTESGEWGAELVHIDRYTGDFIEYLYSRTVFDKLPLREVPANVNIAGQDGAATGYWVGQSKSIPLSKADFMDVNLTPLKVAALAVVSKELLRDSSPSAERLVRDALVEASAQRVDQTFLGTGAAVSGVSPAGILNGVSAGTSAGSDIDGVIADVKALYAAFIAANNADGLQFVSTQSLSKALGLMQNALGNWAFPGLSANGGALLGDPLVAGGNVGAGDLILLKPSDIYKIGDRGVEVSLSTEAAIQMDNAPDGASDTPVANTSVVSMFQTDSVAIKVVRPLNFAKRRASAVAFIGDADYGAIPAS</sequence>
<evidence type="ECO:0000313" key="4">
    <source>
        <dbReference type="Proteomes" id="UP000315364"/>
    </source>
</evidence>
<keyword evidence="4" id="KW-1185">Reference proteome</keyword>
<name>A0A5B8LTD6_9HYPH</name>
<organism evidence="3 4">
    <name type="scientific">Devosia ginsengisoli</name>
    <dbReference type="NCBI Taxonomy" id="400770"/>
    <lineage>
        <taxon>Bacteria</taxon>
        <taxon>Pseudomonadati</taxon>
        <taxon>Pseudomonadota</taxon>
        <taxon>Alphaproteobacteria</taxon>
        <taxon>Hyphomicrobiales</taxon>
        <taxon>Devosiaceae</taxon>
        <taxon>Devosia</taxon>
    </lineage>
</organism>
<dbReference type="OrthoDB" id="9804926at2"/>
<feature type="domain" description="Phage capsid-like C-terminal" evidence="2">
    <location>
        <begin position="194"/>
        <end position="446"/>
    </location>
</feature>
<dbReference type="Proteomes" id="UP000315364">
    <property type="component" value="Chromosome"/>
</dbReference>
<proteinExistence type="predicted"/>
<dbReference type="Gene3D" id="3.30.2400.10">
    <property type="entry name" value="Major capsid protein gp5"/>
    <property type="match status" value="1"/>
</dbReference>
<dbReference type="InterPro" id="IPR054612">
    <property type="entry name" value="Phage_capsid-like_C"/>
</dbReference>
<dbReference type="KEGG" id="dea:FPZ08_07060"/>
<dbReference type="AlphaFoldDB" id="A0A5B8LTD6"/>
<reference evidence="3 4" key="1">
    <citation type="submission" date="2019-07" db="EMBL/GenBank/DDBJ databases">
        <title>Full genome sequence of Devosia sp. Gsoil 520.</title>
        <authorList>
            <person name="Im W.-T."/>
        </authorList>
    </citation>
    <scope>NUCLEOTIDE SEQUENCE [LARGE SCALE GENOMIC DNA]</scope>
    <source>
        <strain evidence="3 4">Gsoil 520</strain>
    </source>
</reference>
<evidence type="ECO:0000313" key="3">
    <source>
        <dbReference type="EMBL" id="QDZ10530.1"/>
    </source>
</evidence>
<accession>A0A5B8LTD6</accession>
<dbReference type="RefSeq" id="WP_146289317.1">
    <property type="nucleotide sequence ID" value="NZ_CP042304.1"/>
</dbReference>
<dbReference type="NCBIfam" id="TIGR01554">
    <property type="entry name" value="major_cap_HK97"/>
    <property type="match status" value="1"/>
</dbReference>
<dbReference type="EMBL" id="CP042304">
    <property type="protein sequence ID" value="QDZ10530.1"/>
    <property type="molecule type" value="Genomic_DNA"/>
</dbReference>
<evidence type="ECO:0000256" key="1">
    <source>
        <dbReference type="ARBA" id="ARBA00004328"/>
    </source>
</evidence>
<evidence type="ECO:0000259" key="2">
    <source>
        <dbReference type="Pfam" id="PF05065"/>
    </source>
</evidence>